<evidence type="ECO:0000313" key="4">
    <source>
        <dbReference type="Proteomes" id="UP001634394"/>
    </source>
</evidence>
<dbReference type="EMBL" id="JBJQND010000014">
    <property type="protein sequence ID" value="KAL3854861.1"/>
    <property type="molecule type" value="Genomic_DNA"/>
</dbReference>
<protein>
    <recommendedName>
        <fullName evidence="2">B box-type domain-containing protein</fullName>
    </recommendedName>
</protein>
<dbReference type="Proteomes" id="UP001634394">
    <property type="component" value="Unassembled WGS sequence"/>
</dbReference>
<dbReference type="PANTHER" id="PTHR25462">
    <property type="entry name" value="BONUS, ISOFORM C-RELATED"/>
    <property type="match status" value="1"/>
</dbReference>
<keyword evidence="4" id="KW-1185">Reference proteome</keyword>
<dbReference type="Gene3D" id="3.30.160.60">
    <property type="entry name" value="Classic Zinc Finger"/>
    <property type="match status" value="1"/>
</dbReference>
<organism evidence="3 4">
    <name type="scientific">Sinanodonta woodiana</name>
    <name type="common">Chinese pond mussel</name>
    <name type="synonym">Anodonta woodiana</name>
    <dbReference type="NCBI Taxonomy" id="1069815"/>
    <lineage>
        <taxon>Eukaryota</taxon>
        <taxon>Metazoa</taxon>
        <taxon>Spiralia</taxon>
        <taxon>Lophotrochozoa</taxon>
        <taxon>Mollusca</taxon>
        <taxon>Bivalvia</taxon>
        <taxon>Autobranchia</taxon>
        <taxon>Heteroconchia</taxon>
        <taxon>Palaeoheterodonta</taxon>
        <taxon>Unionida</taxon>
        <taxon>Unionoidea</taxon>
        <taxon>Unionidae</taxon>
        <taxon>Unioninae</taxon>
        <taxon>Sinanodonta</taxon>
    </lineage>
</organism>
<dbReference type="PROSITE" id="PS50119">
    <property type="entry name" value="ZF_BBOX"/>
    <property type="match status" value="2"/>
</dbReference>
<dbReference type="SUPFAM" id="SSF63829">
    <property type="entry name" value="Calcium-dependent phosphotriesterase"/>
    <property type="match status" value="1"/>
</dbReference>
<evidence type="ECO:0000313" key="3">
    <source>
        <dbReference type="EMBL" id="KAL3854861.1"/>
    </source>
</evidence>
<dbReference type="CDD" id="cd19757">
    <property type="entry name" value="Bbox1"/>
    <property type="match status" value="1"/>
</dbReference>
<dbReference type="PANTHER" id="PTHR25462:SF296">
    <property type="entry name" value="MEIOTIC P26, ISOFORM F"/>
    <property type="match status" value="1"/>
</dbReference>
<dbReference type="GO" id="GO:0008270">
    <property type="term" value="F:zinc ion binding"/>
    <property type="evidence" value="ECO:0007669"/>
    <property type="project" value="UniProtKB-KW"/>
</dbReference>
<keyword evidence="1" id="KW-0862">Zinc</keyword>
<keyword evidence="1" id="KW-0479">Metal-binding</keyword>
<dbReference type="InterPro" id="IPR000315">
    <property type="entry name" value="Znf_B-box"/>
</dbReference>
<proteinExistence type="predicted"/>
<reference evidence="3 4" key="1">
    <citation type="submission" date="2024-11" db="EMBL/GenBank/DDBJ databases">
        <title>Chromosome-level genome assembly of the freshwater bivalve Anodonta woodiana.</title>
        <authorList>
            <person name="Chen X."/>
        </authorList>
    </citation>
    <scope>NUCLEOTIDE SEQUENCE [LARGE SCALE GENOMIC DNA]</scope>
    <source>
        <strain evidence="3">MN2024</strain>
        <tissue evidence="3">Gills</tissue>
    </source>
</reference>
<dbReference type="SUPFAM" id="SSF57845">
    <property type="entry name" value="B-box zinc-binding domain"/>
    <property type="match status" value="1"/>
</dbReference>
<dbReference type="Gene3D" id="2.120.10.30">
    <property type="entry name" value="TolB, C-terminal domain"/>
    <property type="match status" value="1"/>
</dbReference>
<dbReference type="InterPro" id="IPR047153">
    <property type="entry name" value="TRIM45/56/19-like"/>
</dbReference>
<dbReference type="AlphaFoldDB" id="A0ABD3V0U3"/>
<feature type="domain" description="B box-type" evidence="2">
    <location>
        <begin position="65"/>
        <end position="107"/>
    </location>
</feature>
<feature type="domain" description="B box-type" evidence="2">
    <location>
        <begin position="4"/>
        <end position="51"/>
    </location>
</feature>
<gene>
    <name evidence="3" type="ORF">ACJMK2_014100</name>
</gene>
<name>A0ABD3V0U3_SINWO</name>
<comment type="caution">
    <text evidence="3">The sequence shown here is derived from an EMBL/GenBank/DDBJ whole genome shotgun (WGS) entry which is preliminary data.</text>
</comment>
<evidence type="ECO:0000256" key="1">
    <source>
        <dbReference type="PROSITE-ProRule" id="PRU00024"/>
    </source>
</evidence>
<accession>A0ABD3V0U3</accession>
<evidence type="ECO:0000259" key="2">
    <source>
        <dbReference type="PROSITE" id="PS50119"/>
    </source>
</evidence>
<dbReference type="Pfam" id="PF00643">
    <property type="entry name" value="zf-B_box"/>
    <property type="match status" value="1"/>
</dbReference>
<dbReference type="InterPro" id="IPR011042">
    <property type="entry name" value="6-blade_b-propeller_TolB-like"/>
</dbReference>
<keyword evidence="1" id="KW-0863">Zinc-finger</keyword>
<sequence length="582" mass="66273">MDKDTCAMCKRRKLQTAALVYCHDCREPLCETCRDYHDAAVTSSHHHVTRVDVRNGSLSHTVNLSSVEVCPRHLEERLRYLCSDHNTLCCNTCGFLEHRKCHKVTQLDELLETFDIGTKSKEVGNNIVILTKHLKQILGKIAQNVSNLTNDKTTILQEVRSLRINIDNKLRALEKDIISFTEGNHKSEELDMQSQTQRGNQFMHDVVNDTKQLNHVMTYGSNTQKFITLHNLERKQERYAEAVVDYQVIVHDVSMKFTVDKIFHDLIQTIKSLGKITVRRTKPSTESFPQCPPLTITPIRSAGRVRPKYTPLSERKAVKVAEFNARITDDSTDCHISDFLHLSDSRLLLVDNANSNIKIFGKDNTCETSLKMKSRPWNVTQISTSDVAVTMPREKVIQIVEVKNDLILTRGIRTRLKCWDITCIREKLIVTTGSDDHCVLILDMTGTELRTIRPPDFIRDKLLRPCHVVTNDPQSTLYVSYGDGHKLVAYNLSTDEIMFSYKDKELETPTGADTDKDGNVYVCSYGAYCVHQLSPSGILIKKIISKAKEKQMPLSIKFSKTVDRFAISFGGCDLIEIYDMSE</sequence>